<sequence length="176" mass="19524">MQIGTNTEFPKHLGEIPENIKAPEGHVFKYVLYGVGVLDYKFNASDSTWKICKGETFLVNHPNDFSSFNASSIVARTSSDALDQYGNTHKGVLKSLIPGDEASFAIGESVAFEYDTKRGTVHWNLGRIKTSQGVFSDITHMIGFQSAKHDLTQGSYPDGYVRSVNIDITTLFYCKE</sequence>
<dbReference type="AlphaFoldDB" id="A0A1D1XTX1"/>
<dbReference type="EMBL" id="GDJX01022099">
    <property type="protein sequence ID" value="JAT45837.1"/>
    <property type="molecule type" value="Transcribed_RNA"/>
</dbReference>
<name>A0A1D1XTX1_9ARAE</name>
<protein>
    <submittedName>
        <fullName evidence="1">UPF0271 protein BCQ_2904</fullName>
    </submittedName>
</protein>
<accession>A0A1D1XTX1</accession>
<reference evidence="1" key="1">
    <citation type="submission" date="2015-07" db="EMBL/GenBank/DDBJ databases">
        <title>Transcriptome Assembly of Anthurium amnicola.</title>
        <authorList>
            <person name="Suzuki J."/>
        </authorList>
    </citation>
    <scope>NUCLEOTIDE SEQUENCE</scope>
</reference>
<evidence type="ECO:0000313" key="1">
    <source>
        <dbReference type="EMBL" id="JAT45837.1"/>
    </source>
</evidence>
<gene>
    <name evidence="1" type="primary">BCQ_2904</name>
    <name evidence="1" type="ORF">g.50921</name>
</gene>
<proteinExistence type="predicted"/>
<organism evidence="1">
    <name type="scientific">Anthurium amnicola</name>
    <dbReference type="NCBI Taxonomy" id="1678845"/>
    <lineage>
        <taxon>Eukaryota</taxon>
        <taxon>Viridiplantae</taxon>
        <taxon>Streptophyta</taxon>
        <taxon>Embryophyta</taxon>
        <taxon>Tracheophyta</taxon>
        <taxon>Spermatophyta</taxon>
        <taxon>Magnoliopsida</taxon>
        <taxon>Liliopsida</taxon>
        <taxon>Araceae</taxon>
        <taxon>Pothoideae</taxon>
        <taxon>Potheae</taxon>
        <taxon>Anthurium</taxon>
    </lineage>
</organism>